<keyword evidence="2 11" id="KW-0808">Transferase</keyword>
<evidence type="ECO:0000259" key="8">
    <source>
        <dbReference type="Pfam" id="PF00288"/>
    </source>
</evidence>
<dbReference type="GO" id="GO:0005829">
    <property type="term" value="C:cytosol"/>
    <property type="evidence" value="ECO:0007669"/>
    <property type="project" value="TreeGrafter"/>
</dbReference>
<evidence type="ECO:0000259" key="9">
    <source>
        <dbReference type="Pfam" id="PF08544"/>
    </source>
</evidence>
<dbReference type="InterPro" id="IPR006203">
    <property type="entry name" value="GHMP_knse_ATP-bd_CS"/>
</dbReference>
<feature type="domain" description="GHMP kinase N-terminal" evidence="8">
    <location>
        <begin position="124"/>
        <end position="206"/>
    </location>
</feature>
<dbReference type="Pfam" id="PF00288">
    <property type="entry name" value="GHMP_kinases_N"/>
    <property type="match status" value="1"/>
</dbReference>
<dbReference type="InterPro" id="IPR014721">
    <property type="entry name" value="Ribsml_uS5_D2-typ_fold_subgr"/>
</dbReference>
<organism evidence="11 12">
    <name type="scientific">Kocuria varians</name>
    <name type="common">Micrococcus varians</name>
    <dbReference type="NCBI Taxonomy" id="1272"/>
    <lineage>
        <taxon>Bacteria</taxon>
        <taxon>Bacillati</taxon>
        <taxon>Actinomycetota</taxon>
        <taxon>Actinomycetes</taxon>
        <taxon>Micrococcales</taxon>
        <taxon>Micrococcaceae</taxon>
        <taxon>Kocuria</taxon>
    </lineage>
</organism>
<dbReference type="PRINTS" id="PR00959">
    <property type="entry name" value="MEVGALKINASE"/>
</dbReference>
<dbReference type="GO" id="GO:0005524">
    <property type="term" value="F:ATP binding"/>
    <property type="evidence" value="ECO:0007669"/>
    <property type="project" value="UniProtKB-UniRule"/>
</dbReference>
<keyword evidence="6" id="KW-0299">Galactose metabolism</keyword>
<evidence type="ECO:0000256" key="7">
    <source>
        <dbReference type="NCBIfam" id="TIGR00131"/>
    </source>
</evidence>
<reference evidence="12" key="1">
    <citation type="submission" date="2017-08" db="EMBL/GenBank/DDBJ databases">
        <title>Draft Genome Sequence of Kocuria varians 80.</title>
        <authorList>
            <person name="Minaev M."/>
            <person name="Kurbakov K.A."/>
            <person name="Solodovnikova G.I."/>
            <person name="Kuznetsova O.A."/>
            <person name="Lisitsyn A.B."/>
        </authorList>
    </citation>
    <scope>NUCLEOTIDE SEQUENCE [LARGE SCALE GENOMIC DNA]</scope>
    <source>
        <strain evidence="12">80</strain>
    </source>
</reference>
<name>A0A7D7PYI4_KOCVA</name>
<dbReference type="NCBIfam" id="TIGR00131">
    <property type="entry name" value="gal_kin"/>
    <property type="match status" value="1"/>
</dbReference>
<dbReference type="InterPro" id="IPR020568">
    <property type="entry name" value="Ribosomal_Su5_D2-typ_SF"/>
</dbReference>
<dbReference type="SUPFAM" id="SSF54211">
    <property type="entry name" value="Ribosomal protein S5 domain 2-like"/>
    <property type="match status" value="1"/>
</dbReference>
<dbReference type="Gene3D" id="3.30.230.10">
    <property type="match status" value="1"/>
</dbReference>
<accession>A0A7D7PYI4</accession>
<dbReference type="InterPro" id="IPR000705">
    <property type="entry name" value="Galactokinase"/>
</dbReference>
<sequence length="439" mass="45885">MSAAWSPERPDQELVNGVTDLFHAAWGFTPDAVFSAPGRVNLLGEHVDYSGGTVMPLALPQRTFVAVSPRTDGVYQAVSAQAEGVQRATLAEVAPGATATGWFSYVVGVPWAMAHEGLIDEDAAAHLGLDVAVDSTVPLGAGLSSSAALECAIALAVDHAASATDPTRALLAATSEGRRRLAAACVRAENEIAGASTGGMDQSIALQAREGSVLSIDCRDFSVAPVDIDVAGAGLALLVIDTNAPHRLVDGQYAQRRAACEDARSTLGVTTLRDAFDGAPTSERLTHLLADWERGAQDPSRNTSPAQAARITPLLRHAWSEMVRVQQCQDLFDDRSTVPRDGTRWSRLGRLLNDSHLSLRDDYRVSCPELDVAVSAAQKAGALGARMTGGGFGGSAIALVHGDDVSVVAEAVAEAFEARHLTAPAFLVAAPSGPARRET</sequence>
<evidence type="ECO:0000256" key="6">
    <source>
        <dbReference type="ARBA" id="ARBA00023144"/>
    </source>
</evidence>
<feature type="domain" description="Galactokinase N-terminal" evidence="10">
    <location>
        <begin position="22"/>
        <end position="69"/>
    </location>
</feature>
<dbReference type="Pfam" id="PF10509">
    <property type="entry name" value="GalKase_gal_bdg"/>
    <property type="match status" value="1"/>
</dbReference>
<dbReference type="PANTHER" id="PTHR10457:SF7">
    <property type="entry name" value="GALACTOKINASE-RELATED"/>
    <property type="match status" value="1"/>
</dbReference>
<dbReference type="EMBL" id="CP059343">
    <property type="protein sequence ID" value="QMS56236.1"/>
    <property type="molecule type" value="Genomic_DNA"/>
</dbReference>
<keyword evidence="4 11" id="KW-0418">Kinase</keyword>
<evidence type="ECO:0000256" key="2">
    <source>
        <dbReference type="ARBA" id="ARBA00022679"/>
    </source>
</evidence>
<dbReference type="KEGG" id="kvr:CIB50_0000938"/>
<dbReference type="InterPro" id="IPR006206">
    <property type="entry name" value="Mevalonate/galactokinase"/>
</dbReference>
<evidence type="ECO:0000256" key="5">
    <source>
        <dbReference type="ARBA" id="ARBA00022840"/>
    </source>
</evidence>
<dbReference type="InterPro" id="IPR006204">
    <property type="entry name" value="GHMP_kinase_N_dom"/>
</dbReference>
<proteinExistence type="inferred from homology"/>
<gene>
    <name evidence="11" type="primary">galK_1</name>
    <name evidence="11" type="ORF">CIB50_0000938</name>
</gene>
<dbReference type="PANTHER" id="PTHR10457">
    <property type="entry name" value="MEVALONATE KINASE/GALACTOKINASE"/>
    <property type="match status" value="1"/>
</dbReference>
<keyword evidence="5" id="KW-0067">ATP-binding</keyword>
<dbReference type="SUPFAM" id="SSF55060">
    <property type="entry name" value="GHMP Kinase, C-terminal domain"/>
    <property type="match status" value="1"/>
</dbReference>
<evidence type="ECO:0000313" key="11">
    <source>
        <dbReference type="EMBL" id="QMS56236.1"/>
    </source>
</evidence>
<dbReference type="InterPro" id="IPR013750">
    <property type="entry name" value="GHMP_kinase_C_dom"/>
</dbReference>
<comment type="similarity">
    <text evidence="1">Belongs to the GHMP kinase family. GalK subfamily.</text>
</comment>
<feature type="domain" description="GHMP kinase C-terminal" evidence="9">
    <location>
        <begin position="344"/>
        <end position="417"/>
    </location>
</feature>
<keyword evidence="3" id="KW-0547">Nucleotide-binding</keyword>
<dbReference type="PROSITE" id="PS00627">
    <property type="entry name" value="GHMP_KINASES_ATP"/>
    <property type="match status" value="1"/>
</dbReference>
<dbReference type="PRINTS" id="PR00473">
    <property type="entry name" value="GALCTOKINASE"/>
</dbReference>
<evidence type="ECO:0000259" key="10">
    <source>
        <dbReference type="Pfam" id="PF10509"/>
    </source>
</evidence>
<reference evidence="11 12" key="2">
    <citation type="submission" date="2020-07" db="EMBL/GenBank/DDBJ databases">
        <title>Genome of starter culture bacteria Kocuria salsicia reveals its technological properties and safety for usage in meat industry.</title>
        <authorList>
            <person name="Michael M."/>
            <person name="Konstantin K."/>
            <person name="Evgenii K."/>
            <person name="Galina S."/>
            <person name="Oksana K."/>
            <person name="Andrei L."/>
        </authorList>
    </citation>
    <scope>NUCLEOTIDE SEQUENCE [LARGE SCALE GENOMIC DNA]</scope>
    <source>
        <strain evidence="11 12">80</strain>
    </source>
</reference>
<dbReference type="Proteomes" id="UP000216825">
    <property type="component" value="Chromosome"/>
</dbReference>
<dbReference type="Gene3D" id="3.30.70.890">
    <property type="entry name" value="GHMP kinase, C-terminal domain"/>
    <property type="match status" value="1"/>
</dbReference>
<evidence type="ECO:0000256" key="4">
    <source>
        <dbReference type="ARBA" id="ARBA00022777"/>
    </source>
</evidence>
<dbReference type="GO" id="GO:0004335">
    <property type="term" value="F:galactokinase activity"/>
    <property type="evidence" value="ECO:0007669"/>
    <property type="project" value="UniProtKB-UniRule"/>
</dbReference>
<evidence type="ECO:0000313" key="12">
    <source>
        <dbReference type="Proteomes" id="UP000216825"/>
    </source>
</evidence>
<dbReference type="PIRSF" id="PIRSF000530">
    <property type="entry name" value="Galactokinase"/>
    <property type="match status" value="1"/>
</dbReference>
<evidence type="ECO:0000256" key="1">
    <source>
        <dbReference type="ARBA" id="ARBA00006566"/>
    </source>
</evidence>
<keyword evidence="12" id="KW-1185">Reference proteome</keyword>
<evidence type="ECO:0000256" key="3">
    <source>
        <dbReference type="ARBA" id="ARBA00022741"/>
    </source>
</evidence>
<dbReference type="EC" id="2.7.1.6" evidence="7"/>
<dbReference type="InterPro" id="IPR036554">
    <property type="entry name" value="GHMP_kinase_C_sf"/>
</dbReference>
<dbReference type="InterPro" id="IPR019539">
    <property type="entry name" value="GalKase_N"/>
</dbReference>
<keyword evidence="6" id="KW-0119">Carbohydrate metabolism</keyword>
<protein>
    <recommendedName>
        <fullName evidence="7">Galactokinase</fullName>
        <ecNumber evidence="7">2.7.1.6</ecNumber>
    </recommendedName>
</protein>
<dbReference type="GO" id="GO:0006012">
    <property type="term" value="P:galactose metabolic process"/>
    <property type="evidence" value="ECO:0007669"/>
    <property type="project" value="UniProtKB-UniRule"/>
</dbReference>
<dbReference type="Pfam" id="PF08544">
    <property type="entry name" value="GHMP_kinases_C"/>
    <property type="match status" value="1"/>
</dbReference>
<dbReference type="AlphaFoldDB" id="A0A7D7PYI4"/>